<evidence type="ECO:0000313" key="2">
    <source>
        <dbReference type="Proteomes" id="UP000077177"/>
    </source>
</evidence>
<sequence length="82" mass="9595">MKLSDFFLLNAQEMQLILLHEGVLIAKRNHSTHMVFLFQLDDYYIEMYCNKASKAVEEVRVSVNMQTLTPYLEAINIDDLLN</sequence>
<reference evidence="2" key="1">
    <citation type="submission" date="2015-01" db="EMBL/GenBank/DDBJ databases">
        <title>Flavisolibacter sp./LCS9/ whole genome sequencing.</title>
        <authorList>
            <person name="Kim M.K."/>
            <person name="Srinivasan S."/>
            <person name="Lee J.-J."/>
        </authorList>
    </citation>
    <scope>NUCLEOTIDE SEQUENCE [LARGE SCALE GENOMIC DNA]</scope>
    <source>
        <strain evidence="2">LCS9</strain>
    </source>
</reference>
<dbReference type="AlphaFoldDB" id="A0A172TV02"/>
<dbReference type="KEGG" id="fla:SY85_10785"/>
<dbReference type="RefSeq" id="WP_066404369.1">
    <property type="nucleotide sequence ID" value="NZ_CP011390.1"/>
</dbReference>
<dbReference type="OrthoDB" id="678885at2"/>
<keyword evidence="2" id="KW-1185">Reference proteome</keyword>
<proteinExistence type="predicted"/>
<evidence type="ECO:0000313" key="1">
    <source>
        <dbReference type="EMBL" id="ANE50915.1"/>
    </source>
</evidence>
<protein>
    <submittedName>
        <fullName evidence="1">Uncharacterized protein</fullName>
    </submittedName>
</protein>
<name>A0A172TV02_9BACT</name>
<organism evidence="1 2">
    <name type="scientific">Flavisolibacter tropicus</name>
    <dbReference type="NCBI Taxonomy" id="1492898"/>
    <lineage>
        <taxon>Bacteria</taxon>
        <taxon>Pseudomonadati</taxon>
        <taxon>Bacteroidota</taxon>
        <taxon>Chitinophagia</taxon>
        <taxon>Chitinophagales</taxon>
        <taxon>Chitinophagaceae</taxon>
        <taxon>Flavisolibacter</taxon>
    </lineage>
</organism>
<gene>
    <name evidence="1" type="ORF">SY85_10785</name>
</gene>
<reference evidence="1 2" key="2">
    <citation type="journal article" date="2016" name="Int. J. Syst. Evol. Microbiol.">
        <title>Flavisolibacter tropicus sp. nov., isolated from tropical soil.</title>
        <authorList>
            <person name="Lee J.J."/>
            <person name="Kang M.S."/>
            <person name="Kim G.S."/>
            <person name="Lee C.S."/>
            <person name="Lim S."/>
            <person name="Lee J."/>
            <person name="Roh S.H."/>
            <person name="Kang H."/>
            <person name="Ha J.M."/>
            <person name="Bae S."/>
            <person name="Jung H.Y."/>
            <person name="Kim M.K."/>
        </authorList>
    </citation>
    <scope>NUCLEOTIDE SEQUENCE [LARGE SCALE GENOMIC DNA]</scope>
    <source>
        <strain evidence="1 2">LCS9</strain>
    </source>
</reference>
<accession>A0A172TV02</accession>
<dbReference type="EMBL" id="CP011390">
    <property type="protein sequence ID" value="ANE50915.1"/>
    <property type="molecule type" value="Genomic_DNA"/>
</dbReference>
<dbReference type="Proteomes" id="UP000077177">
    <property type="component" value="Chromosome"/>
</dbReference>